<dbReference type="SMART" id="SM00895">
    <property type="entry name" value="FCD"/>
    <property type="match status" value="1"/>
</dbReference>
<sequence>MIDTPDFRRDPNLKLSDQVVSLLEGEIVDGTYQPGQRLPTEVELCEQFGVSRSVVRDALRTLESMGLVHVKRRHGIVVAEPSGAHLTHALTLRLQWSEMTMGDILEARRGLEQALAAEAACRGTAADWARLRAVVDRFRAQVLAGERQAAYASHLEFHLSIMRALRLPALELMLQPLQEIIVVSSIPVDPAVAEAWDVDCHAAIVDALETGSDSAARDAVRNHFQQSARHADTEFQNLLFRDVRKLPAYQELASHIFTYRDDHSP</sequence>
<dbReference type="AlphaFoldDB" id="A0A4R2QVH0"/>
<comment type="caution">
    <text evidence="5">The sequence shown here is derived from an EMBL/GenBank/DDBJ whole genome shotgun (WGS) entry which is preliminary data.</text>
</comment>
<dbReference type="Gene3D" id="1.10.10.10">
    <property type="entry name" value="Winged helix-like DNA-binding domain superfamily/Winged helix DNA-binding domain"/>
    <property type="match status" value="1"/>
</dbReference>
<keyword evidence="2" id="KW-0238">DNA-binding</keyword>
<dbReference type="InterPro" id="IPR036388">
    <property type="entry name" value="WH-like_DNA-bd_sf"/>
</dbReference>
<evidence type="ECO:0000256" key="2">
    <source>
        <dbReference type="ARBA" id="ARBA00023125"/>
    </source>
</evidence>
<organism evidence="5 6">
    <name type="scientific">Tamaricihabitans halophyticus</name>
    <dbReference type="NCBI Taxonomy" id="1262583"/>
    <lineage>
        <taxon>Bacteria</taxon>
        <taxon>Bacillati</taxon>
        <taxon>Actinomycetota</taxon>
        <taxon>Actinomycetes</taxon>
        <taxon>Pseudonocardiales</taxon>
        <taxon>Pseudonocardiaceae</taxon>
        <taxon>Tamaricihabitans</taxon>
    </lineage>
</organism>
<dbReference type="GO" id="GO:0003700">
    <property type="term" value="F:DNA-binding transcription factor activity"/>
    <property type="evidence" value="ECO:0007669"/>
    <property type="project" value="InterPro"/>
</dbReference>
<protein>
    <submittedName>
        <fullName evidence="5">GntR family transcriptional regulator</fullName>
    </submittedName>
</protein>
<dbReference type="SUPFAM" id="SSF48008">
    <property type="entry name" value="GntR ligand-binding domain-like"/>
    <property type="match status" value="1"/>
</dbReference>
<evidence type="ECO:0000313" key="5">
    <source>
        <dbReference type="EMBL" id="TCP54052.1"/>
    </source>
</evidence>
<gene>
    <name evidence="5" type="ORF">EV191_10392</name>
</gene>
<reference evidence="5 6" key="1">
    <citation type="submission" date="2019-03" db="EMBL/GenBank/DDBJ databases">
        <title>Genomic Encyclopedia of Type Strains, Phase IV (KMG-IV): sequencing the most valuable type-strain genomes for metagenomic binning, comparative biology and taxonomic classification.</title>
        <authorList>
            <person name="Goeker M."/>
        </authorList>
    </citation>
    <scope>NUCLEOTIDE SEQUENCE [LARGE SCALE GENOMIC DNA]</scope>
    <source>
        <strain evidence="5 6">DSM 45765</strain>
    </source>
</reference>
<dbReference type="SUPFAM" id="SSF46785">
    <property type="entry name" value="Winged helix' DNA-binding domain"/>
    <property type="match status" value="1"/>
</dbReference>
<dbReference type="CDD" id="cd07377">
    <property type="entry name" value="WHTH_GntR"/>
    <property type="match status" value="1"/>
</dbReference>
<dbReference type="EMBL" id="SLXQ01000003">
    <property type="protein sequence ID" value="TCP54052.1"/>
    <property type="molecule type" value="Genomic_DNA"/>
</dbReference>
<dbReference type="RefSeq" id="WP_132876834.1">
    <property type="nucleotide sequence ID" value="NZ_SLXQ01000003.1"/>
</dbReference>
<dbReference type="PANTHER" id="PTHR43537">
    <property type="entry name" value="TRANSCRIPTIONAL REGULATOR, GNTR FAMILY"/>
    <property type="match status" value="1"/>
</dbReference>
<dbReference type="InterPro" id="IPR008920">
    <property type="entry name" value="TF_FadR/GntR_C"/>
</dbReference>
<dbReference type="PRINTS" id="PR00035">
    <property type="entry name" value="HTHGNTR"/>
</dbReference>
<feature type="domain" description="HTH gntR-type" evidence="4">
    <location>
        <begin position="13"/>
        <end position="81"/>
    </location>
</feature>
<dbReference type="InterPro" id="IPR036390">
    <property type="entry name" value="WH_DNA-bd_sf"/>
</dbReference>
<dbReference type="InterPro" id="IPR011711">
    <property type="entry name" value="GntR_C"/>
</dbReference>
<proteinExistence type="predicted"/>
<evidence type="ECO:0000313" key="6">
    <source>
        <dbReference type="Proteomes" id="UP000294911"/>
    </source>
</evidence>
<evidence type="ECO:0000256" key="1">
    <source>
        <dbReference type="ARBA" id="ARBA00023015"/>
    </source>
</evidence>
<keyword evidence="6" id="KW-1185">Reference proteome</keyword>
<name>A0A4R2QVH0_9PSEU</name>
<evidence type="ECO:0000259" key="4">
    <source>
        <dbReference type="PROSITE" id="PS50949"/>
    </source>
</evidence>
<evidence type="ECO:0000256" key="3">
    <source>
        <dbReference type="ARBA" id="ARBA00023163"/>
    </source>
</evidence>
<dbReference type="SMART" id="SM00345">
    <property type="entry name" value="HTH_GNTR"/>
    <property type="match status" value="1"/>
</dbReference>
<dbReference type="OrthoDB" id="4164516at2"/>
<dbReference type="InterPro" id="IPR000524">
    <property type="entry name" value="Tscrpt_reg_HTH_GntR"/>
</dbReference>
<keyword evidence="3" id="KW-0804">Transcription</keyword>
<dbReference type="PANTHER" id="PTHR43537:SF5">
    <property type="entry name" value="UXU OPERON TRANSCRIPTIONAL REGULATOR"/>
    <property type="match status" value="1"/>
</dbReference>
<dbReference type="Proteomes" id="UP000294911">
    <property type="component" value="Unassembled WGS sequence"/>
</dbReference>
<keyword evidence="1" id="KW-0805">Transcription regulation</keyword>
<dbReference type="Gene3D" id="1.20.120.530">
    <property type="entry name" value="GntR ligand-binding domain-like"/>
    <property type="match status" value="1"/>
</dbReference>
<dbReference type="Pfam" id="PF07729">
    <property type="entry name" value="FCD"/>
    <property type="match status" value="1"/>
</dbReference>
<dbReference type="PROSITE" id="PS50949">
    <property type="entry name" value="HTH_GNTR"/>
    <property type="match status" value="1"/>
</dbReference>
<dbReference type="GO" id="GO:0003677">
    <property type="term" value="F:DNA binding"/>
    <property type="evidence" value="ECO:0007669"/>
    <property type="project" value="UniProtKB-KW"/>
</dbReference>
<dbReference type="Pfam" id="PF00392">
    <property type="entry name" value="GntR"/>
    <property type="match status" value="1"/>
</dbReference>
<accession>A0A4R2QVH0</accession>